<dbReference type="OrthoDB" id="10262874at2759"/>
<accession>A0A6I8TG10</accession>
<evidence type="ECO:0000256" key="2">
    <source>
        <dbReference type="ARBA" id="ARBA00004430"/>
    </source>
</evidence>
<evidence type="ECO:0000256" key="3">
    <source>
        <dbReference type="ARBA" id="ARBA00010738"/>
    </source>
</evidence>
<evidence type="ECO:0000256" key="7">
    <source>
        <dbReference type="ARBA" id="ARBA00023273"/>
    </source>
</evidence>
<evidence type="ECO:0000259" key="8">
    <source>
        <dbReference type="Pfam" id="PF24667"/>
    </source>
</evidence>
<dbReference type="FunCoup" id="A0A6I8TG10">
    <property type="interactions" value="13"/>
</dbReference>
<keyword evidence="5" id="KW-0175">Coiled coil</keyword>
<comment type="similarity">
    <text evidence="3">Belongs to the DRC7 family.</text>
</comment>
<dbReference type="AlphaFoldDB" id="A0A6I8TG10"/>
<dbReference type="GO" id="GO:0005930">
    <property type="term" value="C:axoneme"/>
    <property type="evidence" value="ECO:0007669"/>
    <property type="project" value="UniProtKB-SubCell"/>
</dbReference>
<keyword evidence="4" id="KW-0282">Flagellum</keyword>
<evidence type="ECO:0000313" key="9">
    <source>
        <dbReference type="EnsemblMetazoa" id="AAEL007641-PB"/>
    </source>
</evidence>
<reference evidence="9" key="2">
    <citation type="submission" date="2020-05" db="UniProtKB">
        <authorList>
            <consortium name="EnsemblMetazoa"/>
        </authorList>
    </citation>
    <scope>IDENTIFICATION</scope>
    <source>
        <strain evidence="9">LVP_AGWG</strain>
    </source>
</reference>
<dbReference type="EnsemblMetazoa" id="AAEL007641-RB">
    <property type="protein sequence ID" value="AAEL007641-PB"/>
    <property type="gene ID" value="AAEL007641"/>
</dbReference>
<dbReference type="Pfam" id="PF24667">
    <property type="entry name" value="MORN_DRC7"/>
    <property type="match status" value="1"/>
</dbReference>
<protein>
    <recommendedName>
        <fullName evidence="8">Dynein regulatory complex subunit 7 MORN domain-containing protein</fullName>
    </recommendedName>
</protein>
<sequence>MSSKESVTKNIAETLRRRLRSQRALAREMRLPPPTPTNPPELSESPECFVPITSDTVAGVKAKLGLIDTCFPDNPTPAFEEIVCFPESYKRLGTKEKLVLLFAENFRRQYKERFPHRKPPILALPNECGVQKFVCTTLKPSIFLFPDMIGSWEDIASFVADYIVYEPLPDQVNMPTRLLSPSTILKRRKANSFELATLLCSYLIGNGFAACVVSGYATREIVNNDQRRVCCPYVPCQEQEGNQDEVVEPSKYQLRDPPDLRSRYLLELEEEKLTKIKEEERKREEAHLREIEDLERPTEDNKRGHRVHAWVAVIMNAPWCYKPGYRETMIDPNTGERVLLPPSAFFIEPASGFRFEVDSTNYLGIESVWNQHNYYVNKQDPISDIKNMHWDFKNTKEWEHFLPGEPFELRDDCLVPEDQEPLTTEEELEKEKHLDLPASWVGPLSISMAEFEQRYPEGRKVIYFKRSIYERFAPYSNLLGLIKRLTLYQTLNYENPTTRWEWYVNRDDSLTMIVYDYGRNEIEEMFAKGRPDSLKALRRSSEPNRECRLTFFHQYRFDSLKELVYHPTYVQEHYDRREDLLYYREFKNVPRDPVTMEDCKLTQMTEKYHRNAETEAVRDIATRTCYVDENRIVLQFHYGDDCITASTREFIKPPKSEMGEEVPYDPKCTSGYISNPWDPQPTHLELFLLLKEQMKAEEASSRAFYRRVVEIETLLRERKKQIDSPKLTFSLFDPLRNAEARRIRLEKYEQARAREELIKQQQADFLAPYLLRLNENNSNHEKLMAAYQSCKEDLRKFYNGLEEEMKVRLDELLSEENSLRRFLSKFQEHFEDAEYDKFIMEGENIELNKNVVQMRIENLRDEYQQKAQHLEKALYEDERLSGSSSLSKLQ</sequence>
<feature type="domain" description="Dynein regulatory complex subunit 7 MORN" evidence="8">
    <location>
        <begin position="456"/>
        <end position="730"/>
    </location>
</feature>
<evidence type="ECO:0000256" key="6">
    <source>
        <dbReference type="ARBA" id="ARBA00023069"/>
    </source>
</evidence>
<evidence type="ECO:0000256" key="4">
    <source>
        <dbReference type="ARBA" id="ARBA00022846"/>
    </source>
</evidence>
<dbReference type="PANTHER" id="PTHR35249:SF2">
    <property type="entry name" value="DYNEIN REGULATORY COMPLEX SUBUNIT 7"/>
    <property type="match status" value="1"/>
</dbReference>
<dbReference type="InParanoid" id="A0A6I8TG10"/>
<name>A0A6I8TG10_AEDAE</name>
<dbReference type="InterPro" id="IPR038765">
    <property type="entry name" value="Papain-like_cys_pep_sf"/>
</dbReference>
<dbReference type="InterPro" id="IPR033551">
    <property type="entry name" value="DRC7/lobo"/>
</dbReference>
<evidence type="ECO:0000256" key="5">
    <source>
        <dbReference type="ARBA" id="ARBA00023054"/>
    </source>
</evidence>
<comment type="subcellular location">
    <subcellularLocation>
        <location evidence="1">Cell projection</location>
        <location evidence="1">Cilium</location>
        <location evidence="1">Flagellum</location>
    </subcellularLocation>
    <subcellularLocation>
        <location evidence="2">Cytoplasm</location>
        <location evidence="2">Cytoskeleton</location>
        <location evidence="2">Cilium axoneme</location>
    </subcellularLocation>
</comment>
<proteinExistence type="inferred from homology"/>
<dbReference type="InterPro" id="IPR056291">
    <property type="entry name" value="MORN_DRC7"/>
</dbReference>
<reference evidence="9 10" key="1">
    <citation type="submission" date="2017-06" db="EMBL/GenBank/DDBJ databases">
        <title>Aedes aegypti genome working group (AGWG) sequencing and assembly.</title>
        <authorList>
            <consortium name="Aedes aegypti Genome Working Group (AGWG)"/>
            <person name="Matthews B.J."/>
        </authorList>
    </citation>
    <scope>NUCLEOTIDE SEQUENCE [LARGE SCALE GENOMIC DNA]</scope>
    <source>
        <strain evidence="9 10">LVP_AGWG</strain>
    </source>
</reference>
<organism evidence="9 10">
    <name type="scientific">Aedes aegypti</name>
    <name type="common">Yellowfever mosquito</name>
    <name type="synonym">Culex aegypti</name>
    <dbReference type="NCBI Taxonomy" id="7159"/>
    <lineage>
        <taxon>Eukaryota</taxon>
        <taxon>Metazoa</taxon>
        <taxon>Ecdysozoa</taxon>
        <taxon>Arthropoda</taxon>
        <taxon>Hexapoda</taxon>
        <taxon>Insecta</taxon>
        <taxon>Pterygota</taxon>
        <taxon>Neoptera</taxon>
        <taxon>Endopterygota</taxon>
        <taxon>Diptera</taxon>
        <taxon>Nematocera</taxon>
        <taxon>Culicoidea</taxon>
        <taxon>Culicidae</taxon>
        <taxon>Culicinae</taxon>
        <taxon>Aedini</taxon>
        <taxon>Aedes</taxon>
        <taxon>Stegomyia</taxon>
    </lineage>
</organism>
<gene>
    <name evidence="9" type="primary">5569456</name>
</gene>
<keyword evidence="6" id="KW-0969">Cilium</keyword>
<dbReference type="SUPFAM" id="SSF54001">
    <property type="entry name" value="Cysteine proteinases"/>
    <property type="match status" value="1"/>
</dbReference>
<evidence type="ECO:0000313" key="10">
    <source>
        <dbReference type="Proteomes" id="UP000008820"/>
    </source>
</evidence>
<keyword evidence="7" id="KW-0966">Cell projection</keyword>
<dbReference type="GO" id="GO:0030317">
    <property type="term" value="P:flagellated sperm motility"/>
    <property type="evidence" value="ECO:0007669"/>
    <property type="project" value="TreeGrafter"/>
</dbReference>
<dbReference type="GO" id="GO:0031514">
    <property type="term" value="C:motile cilium"/>
    <property type="evidence" value="ECO:0007669"/>
    <property type="project" value="UniProtKB-SubCell"/>
</dbReference>
<dbReference type="PANTHER" id="PTHR35249">
    <property type="entry name" value="DYNEIN REGULATORY COMPLEX SUBUNIT 7"/>
    <property type="match status" value="1"/>
</dbReference>
<dbReference type="Proteomes" id="UP000008820">
    <property type="component" value="Chromosome 1"/>
</dbReference>
<keyword evidence="10" id="KW-1185">Reference proteome</keyword>
<evidence type="ECO:0000256" key="1">
    <source>
        <dbReference type="ARBA" id="ARBA00004230"/>
    </source>
</evidence>